<sequence length="62" mass="6824">MYTQKEFDQYVSNYIVDGVLPLNHVETESFKELMQQLAPALSVTAVVCRDSIGSGIGDKEGT</sequence>
<dbReference type="HOGENOM" id="CLU_2906305_0_0_1"/>
<dbReference type="KEGG" id="dpx:DAPPUDRAFT_257830"/>
<protein>
    <submittedName>
        <fullName evidence="1">Uncharacterized protein</fullName>
    </submittedName>
</protein>
<proteinExistence type="predicted"/>
<dbReference type="Proteomes" id="UP000000305">
    <property type="component" value="Unassembled WGS sequence"/>
</dbReference>
<reference evidence="1 2" key="1">
    <citation type="journal article" date="2011" name="Science">
        <title>The ecoresponsive genome of Daphnia pulex.</title>
        <authorList>
            <person name="Colbourne J.K."/>
            <person name="Pfrender M.E."/>
            <person name="Gilbert D."/>
            <person name="Thomas W.K."/>
            <person name="Tucker A."/>
            <person name="Oakley T.H."/>
            <person name="Tokishita S."/>
            <person name="Aerts A."/>
            <person name="Arnold G.J."/>
            <person name="Basu M.K."/>
            <person name="Bauer D.J."/>
            <person name="Caceres C.E."/>
            <person name="Carmel L."/>
            <person name="Casola C."/>
            <person name="Choi J.H."/>
            <person name="Detter J.C."/>
            <person name="Dong Q."/>
            <person name="Dusheyko S."/>
            <person name="Eads B.D."/>
            <person name="Frohlich T."/>
            <person name="Geiler-Samerotte K.A."/>
            <person name="Gerlach D."/>
            <person name="Hatcher P."/>
            <person name="Jogdeo S."/>
            <person name="Krijgsveld J."/>
            <person name="Kriventseva E.V."/>
            <person name="Kultz D."/>
            <person name="Laforsch C."/>
            <person name="Lindquist E."/>
            <person name="Lopez J."/>
            <person name="Manak J.R."/>
            <person name="Muller J."/>
            <person name="Pangilinan J."/>
            <person name="Patwardhan R.P."/>
            <person name="Pitluck S."/>
            <person name="Pritham E.J."/>
            <person name="Rechtsteiner A."/>
            <person name="Rho M."/>
            <person name="Rogozin I.B."/>
            <person name="Sakarya O."/>
            <person name="Salamov A."/>
            <person name="Schaack S."/>
            <person name="Shapiro H."/>
            <person name="Shiga Y."/>
            <person name="Skalitzky C."/>
            <person name="Smith Z."/>
            <person name="Souvorov A."/>
            <person name="Sung W."/>
            <person name="Tang Z."/>
            <person name="Tsuchiya D."/>
            <person name="Tu H."/>
            <person name="Vos H."/>
            <person name="Wang M."/>
            <person name="Wolf Y.I."/>
            <person name="Yamagata H."/>
            <person name="Yamada T."/>
            <person name="Ye Y."/>
            <person name="Shaw J.R."/>
            <person name="Andrews J."/>
            <person name="Crease T.J."/>
            <person name="Tang H."/>
            <person name="Lucas S.M."/>
            <person name="Robertson H.M."/>
            <person name="Bork P."/>
            <person name="Koonin E.V."/>
            <person name="Zdobnov E.M."/>
            <person name="Grigoriev I.V."/>
            <person name="Lynch M."/>
            <person name="Boore J.L."/>
        </authorList>
    </citation>
    <scope>NUCLEOTIDE SEQUENCE [LARGE SCALE GENOMIC DNA]</scope>
</reference>
<accession>E9HEA1</accession>
<evidence type="ECO:0000313" key="1">
    <source>
        <dbReference type="EMBL" id="EFX69934.1"/>
    </source>
</evidence>
<gene>
    <name evidence="1" type="ORF">DAPPUDRAFT_257830</name>
</gene>
<dbReference type="OrthoDB" id="6357282at2759"/>
<dbReference type="InParanoid" id="E9HEA1"/>
<evidence type="ECO:0000313" key="2">
    <source>
        <dbReference type="Proteomes" id="UP000000305"/>
    </source>
</evidence>
<organism evidence="1 2">
    <name type="scientific">Daphnia pulex</name>
    <name type="common">Water flea</name>
    <dbReference type="NCBI Taxonomy" id="6669"/>
    <lineage>
        <taxon>Eukaryota</taxon>
        <taxon>Metazoa</taxon>
        <taxon>Ecdysozoa</taxon>
        <taxon>Arthropoda</taxon>
        <taxon>Crustacea</taxon>
        <taxon>Branchiopoda</taxon>
        <taxon>Diplostraca</taxon>
        <taxon>Cladocera</taxon>
        <taxon>Anomopoda</taxon>
        <taxon>Daphniidae</taxon>
        <taxon>Daphnia</taxon>
    </lineage>
</organism>
<name>E9HEA1_DAPPU</name>
<dbReference type="AlphaFoldDB" id="E9HEA1"/>
<dbReference type="EMBL" id="GL732628">
    <property type="protein sequence ID" value="EFX69934.1"/>
    <property type="molecule type" value="Genomic_DNA"/>
</dbReference>
<keyword evidence="2" id="KW-1185">Reference proteome</keyword>